<dbReference type="EMBL" id="BQNB010009097">
    <property type="protein sequence ID" value="GJS58681.1"/>
    <property type="molecule type" value="Genomic_DNA"/>
</dbReference>
<gene>
    <name evidence="2" type="ORF">Tco_0653465</name>
</gene>
<evidence type="ECO:0000256" key="1">
    <source>
        <dbReference type="SAM" id="MobiDB-lite"/>
    </source>
</evidence>
<reference evidence="2" key="2">
    <citation type="submission" date="2022-01" db="EMBL/GenBank/DDBJ databases">
        <authorList>
            <person name="Yamashiro T."/>
            <person name="Shiraishi A."/>
            <person name="Satake H."/>
            <person name="Nakayama K."/>
        </authorList>
    </citation>
    <scope>NUCLEOTIDE SEQUENCE</scope>
</reference>
<reference evidence="2" key="1">
    <citation type="journal article" date="2022" name="Int. J. Mol. Sci.">
        <title>Draft Genome of Tanacetum Coccineum: Genomic Comparison of Closely Related Tanacetum-Family Plants.</title>
        <authorList>
            <person name="Yamashiro T."/>
            <person name="Shiraishi A."/>
            <person name="Nakayama K."/>
            <person name="Satake H."/>
        </authorList>
    </citation>
    <scope>NUCLEOTIDE SEQUENCE</scope>
</reference>
<evidence type="ECO:0000313" key="2">
    <source>
        <dbReference type="EMBL" id="GJS58681.1"/>
    </source>
</evidence>
<proteinExistence type="predicted"/>
<comment type="caution">
    <text evidence="2">The sequence shown here is derived from an EMBL/GenBank/DDBJ whole genome shotgun (WGS) entry which is preliminary data.</text>
</comment>
<evidence type="ECO:0000313" key="3">
    <source>
        <dbReference type="Proteomes" id="UP001151760"/>
    </source>
</evidence>
<protein>
    <submittedName>
        <fullName evidence="2">Uncharacterized protein</fullName>
    </submittedName>
</protein>
<keyword evidence="3" id="KW-1185">Reference proteome</keyword>
<dbReference type="Proteomes" id="UP001151760">
    <property type="component" value="Unassembled WGS sequence"/>
</dbReference>
<feature type="region of interest" description="Disordered" evidence="1">
    <location>
        <begin position="1"/>
        <end position="21"/>
    </location>
</feature>
<organism evidence="2 3">
    <name type="scientific">Tanacetum coccineum</name>
    <dbReference type="NCBI Taxonomy" id="301880"/>
    <lineage>
        <taxon>Eukaryota</taxon>
        <taxon>Viridiplantae</taxon>
        <taxon>Streptophyta</taxon>
        <taxon>Embryophyta</taxon>
        <taxon>Tracheophyta</taxon>
        <taxon>Spermatophyta</taxon>
        <taxon>Magnoliopsida</taxon>
        <taxon>eudicotyledons</taxon>
        <taxon>Gunneridae</taxon>
        <taxon>Pentapetalae</taxon>
        <taxon>asterids</taxon>
        <taxon>campanulids</taxon>
        <taxon>Asterales</taxon>
        <taxon>Asteraceae</taxon>
        <taxon>Asteroideae</taxon>
        <taxon>Anthemideae</taxon>
        <taxon>Anthemidinae</taxon>
        <taxon>Tanacetum</taxon>
    </lineage>
</organism>
<accession>A0ABQ4X191</accession>
<name>A0ABQ4X191_9ASTR</name>
<sequence>MEQWLTSSSPRNSGSFAKMSNSTQPSIRVSVSVLSTTSVLCLWRPRYARFMRNTNTLKPFVECPYSQTPFHYLSYEANSSIEGSLSLHNKLLNHLRSFILCSKKSYPSKSGVIIHYHQYNFFRLILSVPLVPREGPYAVYVELQYWFLRLVEVNAFFLFALPIATR</sequence>